<organism evidence="1 2">
    <name type="scientific">Dioscorea zingiberensis</name>
    <dbReference type="NCBI Taxonomy" id="325984"/>
    <lineage>
        <taxon>Eukaryota</taxon>
        <taxon>Viridiplantae</taxon>
        <taxon>Streptophyta</taxon>
        <taxon>Embryophyta</taxon>
        <taxon>Tracheophyta</taxon>
        <taxon>Spermatophyta</taxon>
        <taxon>Magnoliopsida</taxon>
        <taxon>Liliopsida</taxon>
        <taxon>Dioscoreales</taxon>
        <taxon>Dioscoreaceae</taxon>
        <taxon>Dioscorea</taxon>
    </lineage>
</organism>
<reference evidence="1" key="1">
    <citation type="submission" date="2021-03" db="EMBL/GenBank/DDBJ databases">
        <authorList>
            <person name="Li Z."/>
            <person name="Yang C."/>
        </authorList>
    </citation>
    <scope>NUCLEOTIDE SEQUENCE</scope>
    <source>
        <strain evidence="1">Dzin_1.0</strain>
        <tissue evidence="1">Leaf</tissue>
    </source>
</reference>
<comment type="caution">
    <text evidence="1">The sequence shown here is derived from an EMBL/GenBank/DDBJ whole genome shotgun (WGS) entry which is preliminary data.</text>
</comment>
<protein>
    <submittedName>
        <fullName evidence="1">Uncharacterized protein</fullName>
    </submittedName>
</protein>
<name>A0A9D5HQK0_9LILI</name>
<accession>A0A9D5HQK0</accession>
<dbReference type="OrthoDB" id="1894745at2759"/>
<dbReference type="AlphaFoldDB" id="A0A9D5HQK0"/>
<gene>
    <name evidence="1" type="ORF">J5N97_003469</name>
</gene>
<proteinExistence type="predicted"/>
<reference evidence="1" key="2">
    <citation type="journal article" date="2022" name="Hortic Res">
        <title>The genome of Dioscorea zingiberensis sheds light on the biosynthesis, origin and evolution of the medicinally important diosgenin saponins.</title>
        <authorList>
            <person name="Li Y."/>
            <person name="Tan C."/>
            <person name="Li Z."/>
            <person name="Guo J."/>
            <person name="Li S."/>
            <person name="Chen X."/>
            <person name="Wang C."/>
            <person name="Dai X."/>
            <person name="Yang H."/>
            <person name="Song W."/>
            <person name="Hou L."/>
            <person name="Xu J."/>
            <person name="Tong Z."/>
            <person name="Xu A."/>
            <person name="Yuan X."/>
            <person name="Wang W."/>
            <person name="Yang Q."/>
            <person name="Chen L."/>
            <person name="Sun Z."/>
            <person name="Wang K."/>
            <person name="Pan B."/>
            <person name="Chen J."/>
            <person name="Bao Y."/>
            <person name="Liu F."/>
            <person name="Qi X."/>
            <person name="Gang D.R."/>
            <person name="Wen J."/>
            <person name="Li J."/>
        </authorList>
    </citation>
    <scope>NUCLEOTIDE SEQUENCE</scope>
    <source>
        <strain evidence="1">Dzin_1.0</strain>
    </source>
</reference>
<evidence type="ECO:0000313" key="2">
    <source>
        <dbReference type="Proteomes" id="UP001085076"/>
    </source>
</evidence>
<keyword evidence="2" id="KW-1185">Reference proteome</keyword>
<dbReference type="EMBL" id="JAGGNH010000001">
    <property type="protein sequence ID" value="KAJ0985113.1"/>
    <property type="molecule type" value="Genomic_DNA"/>
</dbReference>
<dbReference type="Proteomes" id="UP001085076">
    <property type="component" value="Miscellaneous, Linkage group lg01"/>
</dbReference>
<evidence type="ECO:0000313" key="1">
    <source>
        <dbReference type="EMBL" id="KAJ0985113.1"/>
    </source>
</evidence>
<sequence length="69" mass="7851">MKSRLLRRQLAMKQSFQPFEPVAKEKTEVVNKMNGSGTEINGGDEGLIYYVDYHGVETHPSPRPKHPKP</sequence>